<evidence type="ECO:0000313" key="2">
    <source>
        <dbReference type="EMBL" id="QGH75007.1"/>
    </source>
</evidence>
<dbReference type="NCBIfam" id="TIGR01641">
    <property type="entry name" value="phageSPP1_gp7"/>
    <property type="match status" value="1"/>
</dbReference>
<proteinExistence type="predicted"/>
<feature type="domain" description="Phage head morphogenesis" evidence="1">
    <location>
        <begin position="156"/>
        <end position="271"/>
    </location>
</feature>
<gene>
    <name evidence="2" type="ORF">RostovM3_00022</name>
</gene>
<sequence>MGYLYVKLTLSIYSHLTVLSSMQVISAKFIKLPVSVGMDYNADLQRIVAEIKRDIDALLVPALRAEQPNYVTDATWFDRLAAILRRIRERYESPQFRALADVIARRFVNAVDMRVTKSMGMDVYGNNEALQTVIEASIYDNVRLIKTIPEQYLSQVESIVVTNARAGVRSSAIASQLTQQFGVTSRRAKFIARDQTAKVNSAVAQKRIVAAGYDYFEWRTSRDARVRDRHTQIANKMTEYGRGVYRYDNPPLSDKGEPILPGTDFSCRCVQRPVSQREVDRNKERGLTAPGVKR</sequence>
<name>A0A5Q2WET0_9CAUD</name>
<evidence type="ECO:0000259" key="1">
    <source>
        <dbReference type="Pfam" id="PF04233"/>
    </source>
</evidence>
<dbReference type="Pfam" id="PF04233">
    <property type="entry name" value="Phage_Mu_F"/>
    <property type="match status" value="1"/>
</dbReference>
<protein>
    <submittedName>
        <fullName evidence="2">Putative head protein</fullName>
    </submittedName>
</protein>
<dbReference type="InterPro" id="IPR006528">
    <property type="entry name" value="Phage_head_morphogenesis_dom"/>
</dbReference>
<accession>A0A5Q2WET0</accession>
<organism evidence="2">
    <name type="scientific">Vibrio phage Rostov M3</name>
    <dbReference type="NCBI Taxonomy" id="2660724"/>
    <lineage>
        <taxon>Viruses</taxon>
        <taxon>Duplodnaviria</taxon>
        <taxon>Heunggongvirae</taxon>
        <taxon>Uroviricota</taxon>
        <taxon>Caudoviricetes</taxon>
    </lineage>
</organism>
<dbReference type="EMBL" id="MN379460">
    <property type="protein sequence ID" value="QGH75007.1"/>
    <property type="molecule type" value="Genomic_DNA"/>
</dbReference>
<reference evidence="2" key="1">
    <citation type="submission" date="2019-08" db="EMBL/GenBank/DDBJ databases">
        <authorList>
            <person name="Pogozhova M.P."/>
            <person name="Pisanov R.V."/>
            <person name="Gaevskaya N.E."/>
            <person name="Vodopyanov A.S."/>
        </authorList>
    </citation>
    <scope>NUCLEOTIDE SEQUENCE</scope>
</reference>